<dbReference type="AlphaFoldDB" id="A0A7I9W756"/>
<evidence type="ECO:0000313" key="8">
    <source>
        <dbReference type="Proteomes" id="UP000465302"/>
    </source>
</evidence>
<dbReference type="Gene3D" id="1.10.287.130">
    <property type="match status" value="1"/>
</dbReference>
<dbReference type="Proteomes" id="UP000465302">
    <property type="component" value="Unassembled WGS sequence"/>
</dbReference>
<dbReference type="Gene3D" id="3.40.50.300">
    <property type="entry name" value="P-loop containing nucleotide triphosphate hydrolases"/>
    <property type="match status" value="1"/>
</dbReference>
<dbReference type="InterPro" id="IPR003593">
    <property type="entry name" value="AAA+_ATPase"/>
</dbReference>
<comment type="caution">
    <text evidence="7">The sequence shown here is derived from an EMBL/GenBank/DDBJ whole genome shotgun (WGS) entry which is preliminary data.</text>
</comment>
<keyword evidence="4" id="KW-0342">GTP-binding</keyword>
<dbReference type="GO" id="GO:0003924">
    <property type="term" value="F:GTPase activity"/>
    <property type="evidence" value="ECO:0007669"/>
    <property type="project" value="InterPro"/>
</dbReference>
<organism evidence="7 8">
    <name type="scientific">Mycolicibacterium agri</name>
    <name type="common">Mycobacterium agri</name>
    <dbReference type="NCBI Taxonomy" id="36811"/>
    <lineage>
        <taxon>Bacteria</taxon>
        <taxon>Bacillati</taxon>
        <taxon>Actinomycetota</taxon>
        <taxon>Actinomycetes</taxon>
        <taxon>Mycobacteriales</taxon>
        <taxon>Mycobacteriaceae</taxon>
        <taxon>Mycolicibacterium</taxon>
    </lineage>
</organism>
<accession>A0A7I9W756</accession>
<sequence>MSGTTVGLTSEREIARLISKVERGEVTDVAGELAFGTSAGAHVIGITGSPGSGKSTLVDVLARQMRADGRTVAILAIDPSSHLTGGAVLGDRVRMSSHSQDPGIFIRSMGTRGSTTGLARAARDAVKVLDAAGYDIVIVETVGVGQVELDVLTVADTVAVVLVPGLGDTMQMNKAGIMEIGDLFVVNMADRPETSRFVRDLKQALAVGARHSHTDMPPVCCTVALTGDGVADLWATLREFDERDQASGRRLARCQEQQSRELTRRIENQVMAMLHQTMDTSARLDRLRHQVRAGELTPRAAADEWLAGLTVHME</sequence>
<name>A0A7I9W756_MYCAG</name>
<evidence type="ECO:0000256" key="2">
    <source>
        <dbReference type="ARBA" id="ARBA00022741"/>
    </source>
</evidence>
<feature type="domain" description="AAA+ ATPase" evidence="6">
    <location>
        <begin position="40"/>
        <end position="297"/>
    </location>
</feature>
<keyword evidence="2" id="KW-0547">Nucleotide-binding</keyword>
<dbReference type="NCBIfam" id="TIGR00750">
    <property type="entry name" value="lao"/>
    <property type="match status" value="1"/>
</dbReference>
<comment type="similarity">
    <text evidence="1">Belongs to the SIMIBI class G3E GTPase family. ArgK/MeaB subfamily.</text>
</comment>
<dbReference type="InterPro" id="IPR005129">
    <property type="entry name" value="GTPase_ArgK"/>
</dbReference>
<dbReference type="PANTHER" id="PTHR43087:SF1">
    <property type="entry name" value="LAO_AO TRANSPORT SYSTEM ATPASE"/>
    <property type="match status" value="1"/>
</dbReference>
<evidence type="ECO:0000256" key="1">
    <source>
        <dbReference type="ARBA" id="ARBA00009625"/>
    </source>
</evidence>
<dbReference type="InterPro" id="IPR027417">
    <property type="entry name" value="P-loop_NTPase"/>
</dbReference>
<dbReference type="GO" id="GO:0005525">
    <property type="term" value="F:GTP binding"/>
    <property type="evidence" value="ECO:0007669"/>
    <property type="project" value="UniProtKB-KW"/>
</dbReference>
<keyword evidence="5" id="KW-0143">Chaperone</keyword>
<dbReference type="SUPFAM" id="SSF52540">
    <property type="entry name" value="P-loop containing nucleoside triphosphate hydrolases"/>
    <property type="match status" value="1"/>
</dbReference>
<gene>
    <name evidence="7" type="ORF">MAGR_49630</name>
</gene>
<keyword evidence="3" id="KW-0378">Hydrolase</keyword>
<protein>
    <submittedName>
        <fullName evidence="7">Transporter</fullName>
    </submittedName>
</protein>
<dbReference type="EMBL" id="BLKS01000001">
    <property type="protein sequence ID" value="GFG53522.1"/>
    <property type="molecule type" value="Genomic_DNA"/>
</dbReference>
<dbReference type="PANTHER" id="PTHR43087">
    <property type="entry name" value="LYSINE/ARGININE/ORNITHINE TRANSPORT SYSTEM KINASE"/>
    <property type="match status" value="1"/>
</dbReference>
<reference evidence="7 8" key="1">
    <citation type="journal article" date="2019" name="Emerg. Microbes Infect.">
        <title>Comprehensive subspecies identification of 175 nontuberculous mycobacteria species based on 7547 genomic profiles.</title>
        <authorList>
            <person name="Matsumoto Y."/>
            <person name="Kinjo T."/>
            <person name="Motooka D."/>
            <person name="Nabeya D."/>
            <person name="Jung N."/>
            <person name="Uechi K."/>
            <person name="Horii T."/>
            <person name="Iida T."/>
            <person name="Fujita J."/>
            <person name="Nakamura S."/>
        </authorList>
    </citation>
    <scope>NUCLEOTIDE SEQUENCE [LARGE SCALE GENOMIC DNA]</scope>
    <source>
        <strain evidence="7 8">JCM 6377</strain>
    </source>
</reference>
<proteinExistence type="inferred from homology"/>
<dbReference type="Pfam" id="PF03308">
    <property type="entry name" value="MeaB"/>
    <property type="match status" value="1"/>
</dbReference>
<evidence type="ECO:0000256" key="3">
    <source>
        <dbReference type="ARBA" id="ARBA00022801"/>
    </source>
</evidence>
<dbReference type="InterPro" id="IPR052040">
    <property type="entry name" value="GTPase/Isobutyryl-CoA_mutase"/>
</dbReference>
<evidence type="ECO:0000313" key="7">
    <source>
        <dbReference type="EMBL" id="GFG53522.1"/>
    </source>
</evidence>
<evidence type="ECO:0000259" key="6">
    <source>
        <dbReference type="SMART" id="SM00382"/>
    </source>
</evidence>
<dbReference type="RefSeq" id="WP_163701072.1">
    <property type="nucleotide sequence ID" value="NZ_BLKS01000001.1"/>
</dbReference>
<evidence type="ECO:0000256" key="4">
    <source>
        <dbReference type="ARBA" id="ARBA00023134"/>
    </source>
</evidence>
<evidence type="ECO:0000256" key="5">
    <source>
        <dbReference type="ARBA" id="ARBA00023186"/>
    </source>
</evidence>
<dbReference type="SMART" id="SM00382">
    <property type="entry name" value="AAA"/>
    <property type="match status" value="1"/>
</dbReference>